<protein>
    <submittedName>
        <fullName evidence="2">Uncharacterized protein</fullName>
    </submittedName>
</protein>
<sequence>MSGRRFSVRTRRIAVRGLATDAALVLVWWFGGNHSSTVSYVAGAVAFVLTVLAVASSWWMDRHPDTEQRVLDKQARAFERRARQAEAAEASRRATGRH</sequence>
<keyword evidence="1" id="KW-0812">Transmembrane</keyword>
<dbReference type="EMBL" id="FODD01000031">
    <property type="protein sequence ID" value="SEO57826.1"/>
    <property type="molecule type" value="Genomic_DNA"/>
</dbReference>
<dbReference type="Proteomes" id="UP000181951">
    <property type="component" value="Unassembled WGS sequence"/>
</dbReference>
<feature type="transmembrane region" description="Helical" evidence="1">
    <location>
        <begin position="12"/>
        <end position="31"/>
    </location>
</feature>
<keyword evidence="1" id="KW-0472">Membrane</keyword>
<evidence type="ECO:0000313" key="2">
    <source>
        <dbReference type="EMBL" id="SEO57826.1"/>
    </source>
</evidence>
<reference evidence="2 3" key="1">
    <citation type="submission" date="2016-10" db="EMBL/GenBank/DDBJ databases">
        <authorList>
            <person name="de Groot N.N."/>
        </authorList>
    </citation>
    <scope>NUCLEOTIDE SEQUENCE [LARGE SCALE GENOMIC DNA]</scope>
    <source>
        <strain evidence="2 3">CGMCC 4.2026</strain>
    </source>
</reference>
<gene>
    <name evidence="2" type="ORF">SAMN05216267_103166</name>
</gene>
<name>A0A1H8QUV8_9ACTN</name>
<feature type="transmembrane region" description="Helical" evidence="1">
    <location>
        <begin position="37"/>
        <end position="59"/>
    </location>
</feature>
<evidence type="ECO:0000256" key="1">
    <source>
        <dbReference type="SAM" id="Phobius"/>
    </source>
</evidence>
<organism evidence="2 3">
    <name type="scientific">Actinacidiphila rubida</name>
    <dbReference type="NCBI Taxonomy" id="310780"/>
    <lineage>
        <taxon>Bacteria</taxon>
        <taxon>Bacillati</taxon>
        <taxon>Actinomycetota</taxon>
        <taxon>Actinomycetes</taxon>
        <taxon>Kitasatosporales</taxon>
        <taxon>Streptomycetaceae</taxon>
        <taxon>Actinacidiphila</taxon>
    </lineage>
</organism>
<accession>A0A1H8QUV8</accession>
<evidence type="ECO:0000313" key="3">
    <source>
        <dbReference type="Proteomes" id="UP000181951"/>
    </source>
</evidence>
<keyword evidence="1" id="KW-1133">Transmembrane helix</keyword>
<dbReference type="AlphaFoldDB" id="A0A1H8QUV8"/>
<keyword evidence="3" id="KW-1185">Reference proteome</keyword>
<proteinExistence type="predicted"/>